<gene>
    <name evidence="10" type="primary">nadA</name>
    <name evidence="10" type="ORF">K8W16_05775</name>
</gene>
<proteinExistence type="predicted"/>
<name>A0A921AW10_9BACT</name>
<dbReference type="InterPro" id="IPR036094">
    <property type="entry name" value="NadA_sf"/>
</dbReference>
<dbReference type="SUPFAM" id="SSF142754">
    <property type="entry name" value="NadA-like"/>
    <property type="match status" value="1"/>
</dbReference>
<evidence type="ECO:0000313" key="11">
    <source>
        <dbReference type="Proteomes" id="UP000698963"/>
    </source>
</evidence>
<dbReference type="NCBIfam" id="NF006883">
    <property type="entry name" value="PRK09375.2-4"/>
    <property type="match status" value="1"/>
</dbReference>
<dbReference type="Gene3D" id="3.40.50.10800">
    <property type="entry name" value="NadA-like"/>
    <property type="match status" value="3"/>
</dbReference>
<evidence type="ECO:0000256" key="6">
    <source>
        <dbReference type="ARBA" id="ARBA00022679"/>
    </source>
</evidence>
<dbReference type="PANTHER" id="PTHR30573">
    <property type="entry name" value="QUINOLINATE SYNTHETASE A"/>
    <property type="match status" value="1"/>
</dbReference>
<evidence type="ECO:0000256" key="2">
    <source>
        <dbReference type="ARBA" id="ARBA00005065"/>
    </source>
</evidence>
<dbReference type="GO" id="GO:0051539">
    <property type="term" value="F:4 iron, 4 sulfur cluster binding"/>
    <property type="evidence" value="ECO:0007669"/>
    <property type="project" value="UniProtKB-KW"/>
</dbReference>
<keyword evidence="8" id="KW-0408">Iron</keyword>
<evidence type="ECO:0000256" key="3">
    <source>
        <dbReference type="ARBA" id="ARBA00012669"/>
    </source>
</evidence>
<keyword evidence="9" id="KW-0411">Iron-sulfur</keyword>
<dbReference type="GO" id="GO:0034628">
    <property type="term" value="P:'de novo' NAD+ biosynthetic process from L-aspartate"/>
    <property type="evidence" value="ECO:0007669"/>
    <property type="project" value="TreeGrafter"/>
</dbReference>
<keyword evidence="6 10" id="KW-0808">Transferase</keyword>
<evidence type="ECO:0000256" key="1">
    <source>
        <dbReference type="ARBA" id="ARBA00001966"/>
    </source>
</evidence>
<protein>
    <recommendedName>
        <fullName evidence="3">quinolinate synthase</fullName>
        <ecNumber evidence="3">2.5.1.72</ecNumber>
    </recommendedName>
</protein>
<dbReference type="EC" id="2.5.1.72" evidence="3"/>
<comment type="pathway">
    <text evidence="2">Cofactor biosynthesis; NAD(+) biosynthesis; quinolinate from iminoaspartate: step 1/1.</text>
</comment>
<dbReference type="InterPro" id="IPR003473">
    <property type="entry name" value="NadA"/>
</dbReference>
<dbReference type="GO" id="GO:0046872">
    <property type="term" value="F:metal ion binding"/>
    <property type="evidence" value="ECO:0007669"/>
    <property type="project" value="UniProtKB-KW"/>
</dbReference>
<evidence type="ECO:0000256" key="9">
    <source>
        <dbReference type="ARBA" id="ARBA00023014"/>
    </source>
</evidence>
<reference evidence="10" key="2">
    <citation type="submission" date="2021-09" db="EMBL/GenBank/DDBJ databases">
        <authorList>
            <person name="Gilroy R."/>
        </authorList>
    </citation>
    <scope>NUCLEOTIDE SEQUENCE</scope>
    <source>
        <strain evidence="10">ChiGjej2B2-19336</strain>
    </source>
</reference>
<evidence type="ECO:0000256" key="4">
    <source>
        <dbReference type="ARBA" id="ARBA00022485"/>
    </source>
</evidence>
<dbReference type="EMBL" id="DYZA01000110">
    <property type="protein sequence ID" value="HJD97134.1"/>
    <property type="molecule type" value="Genomic_DNA"/>
</dbReference>
<organism evidence="10 11">
    <name type="scientific">Mailhella massiliensis</name>
    <dbReference type="NCBI Taxonomy" id="1903261"/>
    <lineage>
        <taxon>Bacteria</taxon>
        <taxon>Pseudomonadati</taxon>
        <taxon>Thermodesulfobacteriota</taxon>
        <taxon>Desulfovibrionia</taxon>
        <taxon>Desulfovibrionales</taxon>
        <taxon>Desulfovibrionaceae</taxon>
        <taxon>Mailhella</taxon>
    </lineage>
</organism>
<dbReference type="GO" id="GO:0005829">
    <property type="term" value="C:cytosol"/>
    <property type="evidence" value="ECO:0007669"/>
    <property type="project" value="TreeGrafter"/>
</dbReference>
<comment type="cofactor">
    <cofactor evidence="1">
        <name>[4Fe-4S] cluster</name>
        <dbReference type="ChEBI" id="CHEBI:49883"/>
    </cofactor>
</comment>
<dbReference type="Pfam" id="PF02445">
    <property type="entry name" value="NadA"/>
    <property type="match status" value="1"/>
</dbReference>
<keyword evidence="7" id="KW-0479">Metal-binding</keyword>
<reference evidence="10" key="1">
    <citation type="journal article" date="2021" name="PeerJ">
        <title>Extensive microbial diversity within the chicken gut microbiome revealed by metagenomics and culture.</title>
        <authorList>
            <person name="Gilroy R."/>
            <person name="Ravi A."/>
            <person name="Getino M."/>
            <person name="Pursley I."/>
            <person name="Horton D.L."/>
            <person name="Alikhan N.F."/>
            <person name="Baker D."/>
            <person name="Gharbi K."/>
            <person name="Hall N."/>
            <person name="Watson M."/>
            <person name="Adriaenssens E.M."/>
            <person name="Foster-Nyarko E."/>
            <person name="Jarju S."/>
            <person name="Secka A."/>
            <person name="Antonio M."/>
            <person name="Oren A."/>
            <person name="Chaudhuri R.R."/>
            <person name="La Ragione R."/>
            <person name="Hildebrand F."/>
            <person name="Pallen M.J."/>
        </authorList>
    </citation>
    <scope>NUCLEOTIDE SEQUENCE</scope>
    <source>
        <strain evidence="10">ChiGjej2B2-19336</strain>
    </source>
</reference>
<keyword evidence="5" id="KW-0662">Pyridine nucleotide biosynthesis</keyword>
<dbReference type="GO" id="GO:0008987">
    <property type="term" value="F:quinolinate synthetase A activity"/>
    <property type="evidence" value="ECO:0007669"/>
    <property type="project" value="InterPro"/>
</dbReference>
<sequence length="352" mass="38349">MDVMDRGLDATHARIAELKKKFGSDLVILGHHYQADEIIRHVDIVGDSLELARRIPDIEARSIVFCGVYFMAESAALLARPGQKVYLPDHSADCAMARMARASDVERVLEKLAASGRKVVPLAYVNSSLAVKAVVGRFGGAVCTSSNAETMLKWATGEGDAVLFLPDRNLGRNTARVLGIPAERQALISASGNELDSDEARNAKLLLWPGCCPIHESLMKPDMVDAFHSHFPGCRVLVHPECTPEVVERCDGAGSTAYLIKEVEKAAAEGREQALCIGTEFHLVHRLMERHAGRINIIPLAQASCPDMEKVDAEKLLATLESLENGAGEVVVEEAMKEPARKAVVRMLEHCR</sequence>
<evidence type="ECO:0000256" key="8">
    <source>
        <dbReference type="ARBA" id="ARBA00023004"/>
    </source>
</evidence>
<dbReference type="AlphaFoldDB" id="A0A921AW10"/>
<dbReference type="PANTHER" id="PTHR30573:SF0">
    <property type="entry name" value="QUINOLINATE SYNTHASE, CHLOROPLASTIC"/>
    <property type="match status" value="1"/>
</dbReference>
<keyword evidence="4" id="KW-0004">4Fe-4S</keyword>
<comment type="caution">
    <text evidence="10">The sequence shown here is derived from an EMBL/GenBank/DDBJ whole genome shotgun (WGS) entry which is preliminary data.</text>
</comment>
<evidence type="ECO:0000256" key="7">
    <source>
        <dbReference type="ARBA" id="ARBA00022723"/>
    </source>
</evidence>
<dbReference type="Proteomes" id="UP000698963">
    <property type="component" value="Unassembled WGS sequence"/>
</dbReference>
<evidence type="ECO:0000313" key="10">
    <source>
        <dbReference type="EMBL" id="HJD97134.1"/>
    </source>
</evidence>
<evidence type="ECO:0000256" key="5">
    <source>
        <dbReference type="ARBA" id="ARBA00022642"/>
    </source>
</evidence>
<dbReference type="RefSeq" id="WP_304122012.1">
    <property type="nucleotide sequence ID" value="NZ_DYZA01000110.1"/>
</dbReference>
<accession>A0A921AW10</accession>